<dbReference type="InterPro" id="IPR002811">
    <property type="entry name" value="Asp_DH"/>
</dbReference>
<dbReference type="AlphaFoldDB" id="A0A562ZXJ3"/>
<proteinExistence type="predicted"/>
<feature type="domain" description="Aspartate dehydrogenase" evidence="1">
    <location>
        <begin position="150"/>
        <end position="213"/>
    </location>
</feature>
<dbReference type="OrthoDB" id="7056904at2"/>
<gene>
    <name evidence="3" type="ORF">FN976_00395</name>
</gene>
<evidence type="ECO:0000259" key="1">
    <source>
        <dbReference type="Pfam" id="PF01958"/>
    </source>
</evidence>
<dbReference type="PANTHER" id="PTHR31873:SF6">
    <property type="entry name" value="ASPARTATE DEHYDROGENASE DOMAIN-CONTAINING PROTEIN"/>
    <property type="match status" value="1"/>
</dbReference>
<name>A0A562ZXJ3_9BURK</name>
<feature type="domain" description="Aspartate/homoserine dehydrogenase NAD-binding" evidence="2">
    <location>
        <begin position="10"/>
        <end position="114"/>
    </location>
</feature>
<dbReference type="SUPFAM" id="SSF55347">
    <property type="entry name" value="Glyceraldehyde-3-phosphate dehydrogenase-like, C-terminal domain"/>
    <property type="match status" value="1"/>
</dbReference>
<evidence type="ECO:0000313" key="4">
    <source>
        <dbReference type="Proteomes" id="UP000318199"/>
    </source>
</evidence>
<dbReference type="GO" id="GO:0050661">
    <property type="term" value="F:NADP binding"/>
    <property type="evidence" value="ECO:0007669"/>
    <property type="project" value="InterPro"/>
</dbReference>
<organism evidence="3 4">
    <name type="scientific">Caenimonas sedimenti</name>
    <dbReference type="NCBI Taxonomy" id="2596921"/>
    <lineage>
        <taxon>Bacteria</taxon>
        <taxon>Pseudomonadati</taxon>
        <taxon>Pseudomonadota</taxon>
        <taxon>Betaproteobacteria</taxon>
        <taxon>Burkholderiales</taxon>
        <taxon>Comamonadaceae</taxon>
        <taxon>Caenimonas</taxon>
    </lineage>
</organism>
<comment type="caution">
    <text evidence="3">The sequence shown here is derived from an EMBL/GenBank/DDBJ whole genome shotgun (WGS) entry which is preliminary data.</text>
</comment>
<dbReference type="Gene3D" id="3.30.360.10">
    <property type="entry name" value="Dihydrodipicolinate Reductase, domain 2"/>
    <property type="match status" value="1"/>
</dbReference>
<dbReference type="RefSeq" id="WP_145889830.1">
    <property type="nucleotide sequence ID" value="NZ_VOBQ01000001.1"/>
</dbReference>
<evidence type="ECO:0000313" key="3">
    <source>
        <dbReference type="EMBL" id="TWO73340.1"/>
    </source>
</evidence>
<dbReference type="Gene3D" id="3.40.50.720">
    <property type="entry name" value="NAD(P)-binding Rossmann-like Domain"/>
    <property type="match status" value="1"/>
</dbReference>
<dbReference type="Pfam" id="PF01958">
    <property type="entry name" value="Asp_DH_C"/>
    <property type="match status" value="1"/>
</dbReference>
<accession>A0A562ZXJ3</accession>
<dbReference type="GO" id="GO:0009435">
    <property type="term" value="P:NAD+ biosynthetic process"/>
    <property type="evidence" value="ECO:0007669"/>
    <property type="project" value="InterPro"/>
</dbReference>
<dbReference type="EMBL" id="VOBQ01000001">
    <property type="protein sequence ID" value="TWO73340.1"/>
    <property type="molecule type" value="Genomic_DNA"/>
</dbReference>
<dbReference type="PANTHER" id="PTHR31873">
    <property type="entry name" value="L-ASPARTATE DEHYDROGENASE-RELATED"/>
    <property type="match status" value="1"/>
</dbReference>
<protein>
    <submittedName>
        <fullName evidence="3">DUF108 domain-containing protein</fullName>
    </submittedName>
</protein>
<dbReference type="Pfam" id="PF03447">
    <property type="entry name" value="NAD_binding_3"/>
    <property type="match status" value="1"/>
</dbReference>
<dbReference type="Proteomes" id="UP000318199">
    <property type="component" value="Unassembled WGS sequence"/>
</dbReference>
<dbReference type="InterPro" id="IPR005106">
    <property type="entry name" value="Asp/hSer_DH_NAD-bd"/>
</dbReference>
<reference evidence="3 4" key="1">
    <citation type="submission" date="2019-07" db="EMBL/GenBank/DDBJ databases">
        <title>Caenimonas sedimenti sp. nov., isolated from activated sludge.</title>
        <authorList>
            <person name="Xu J."/>
        </authorList>
    </citation>
    <scope>NUCLEOTIDE SEQUENCE [LARGE SCALE GENOMIC DNA]</scope>
    <source>
        <strain evidence="3 4">HX-9-20</strain>
    </source>
</reference>
<sequence length="243" mass="25556">MPDRRFALIGAGRIALPVIEAWRAGELPGWQLEAVLTRQPRQIEGVRSTTDAAAFFSGVYALIVDTAGPAAFALHACNALARADVWTVSAVALADPQLLAKVEETAQRTSHRLRLLHGATAGLDGVAAACVDPEAVLHLQIDLPPGGGPPGVIFSGTVREAARRFPNSVNVAVTLAFAGAGLDQTRVEVSHPDPAMPYRLALRVTSRYGTCQVETFPKVGPGIHPVAASIIAALRNAQAPVWT</sequence>
<keyword evidence="4" id="KW-1185">Reference proteome</keyword>
<evidence type="ECO:0000259" key="2">
    <source>
        <dbReference type="Pfam" id="PF03447"/>
    </source>
</evidence>
<dbReference type="GO" id="GO:0033735">
    <property type="term" value="F:aspartate dehydrogenase [NAD(P)+] activity"/>
    <property type="evidence" value="ECO:0007669"/>
    <property type="project" value="InterPro"/>
</dbReference>